<reference evidence="1 2" key="1">
    <citation type="journal article" date="2021" name="Int. J. Syst. Evol. Microbiol.">
        <title>Clostridium zeae sp. nov., isolated from corn silage.</title>
        <authorList>
            <person name="Kobayashi H."/>
            <person name="Tanizawa Y."/>
            <person name="Yagura M."/>
            <person name="Sakamoto M."/>
            <person name="Ohkuma M."/>
            <person name="Tohno M."/>
        </authorList>
    </citation>
    <scope>NUCLEOTIDE SEQUENCE [LARGE SCALE GENOMIC DNA]</scope>
    <source>
        <strain evidence="1 2">CSC2</strain>
    </source>
</reference>
<dbReference type="SUPFAM" id="SSF48371">
    <property type="entry name" value="ARM repeat"/>
    <property type="match status" value="1"/>
</dbReference>
<evidence type="ECO:0000313" key="1">
    <source>
        <dbReference type="EMBL" id="GFZ29499.1"/>
    </source>
</evidence>
<evidence type="ECO:0000313" key="2">
    <source>
        <dbReference type="Proteomes" id="UP000663802"/>
    </source>
</evidence>
<dbReference type="RefSeq" id="WP_206867544.1">
    <property type="nucleotide sequence ID" value="NZ_BMBA01000001.1"/>
</dbReference>
<gene>
    <name evidence="1" type="ORF">CSC2_00250</name>
</gene>
<comment type="caution">
    <text evidence="1">The sequence shown here is derived from an EMBL/GenBank/DDBJ whole genome shotgun (WGS) entry which is preliminary data.</text>
</comment>
<protein>
    <recommendedName>
        <fullName evidence="3">DNA alkylation repair protein</fullName>
    </recommendedName>
</protein>
<dbReference type="InterPro" id="IPR014825">
    <property type="entry name" value="DNA_alkylation"/>
</dbReference>
<dbReference type="InterPro" id="IPR016024">
    <property type="entry name" value="ARM-type_fold"/>
</dbReference>
<dbReference type="Gene3D" id="1.25.40.290">
    <property type="entry name" value="ARM repeat domains"/>
    <property type="match status" value="1"/>
</dbReference>
<organism evidence="1 2">
    <name type="scientific">Clostridium zeae</name>
    <dbReference type="NCBI Taxonomy" id="2759022"/>
    <lineage>
        <taxon>Bacteria</taxon>
        <taxon>Bacillati</taxon>
        <taxon>Bacillota</taxon>
        <taxon>Clostridia</taxon>
        <taxon>Eubacteriales</taxon>
        <taxon>Clostridiaceae</taxon>
        <taxon>Clostridium</taxon>
    </lineage>
</organism>
<dbReference type="Pfam" id="PF08713">
    <property type="entry name" value="DNA_alkylation"/>
    <property type="match status" value="1"/>
</dbReference>
<sequence>MAELLKDVYNESFLRNFGEKVKRSYLDFNIEIFVSKVLKEDWEELALKQRMRRITESLGECMPRSYEVALKIMFSIDEECVGFPYLFFPDFVEVFGQDEQNLELSIKALERFTIRSSSEFAVRHFLIKYPERMLSEMKQWAKSDNEHIRRLASEGCRPRLPWGIALSMFKKDPTPVLSILEILKKDSSLYVRKSVANNLNDISKDNPLLVIETVKRWKNDNSNTDWIIRHGCRTLIKKAVPDVMELFGYTKVHGEQKLVENSSIIIEPKTVRIGENSEFTYSISIREGQNAKIRIEYRIYFVKASGKTSSKTFLISDKVVVGGAFVSGTKKHSWSDLTTRRHYPGKHKISLLVNGFEVAETEILVL</sequence>
<dbReference type="Proteomes" id="UP000663802">
    <property type="component" value="Unassembled WGS sequence"/>
</dbReference>
<accession>A0ABQ1E438</accession>
<keyword evidence="2" id="KW-1185">Reference proteome</keyword>
<name>A0ABQ1E438_9CLOT</name>
<evidence type="ECO:0008006" key="3">
    <source>
        <dbReference type="Google" id="ProtNLM"/>
    </source>
</evidence>
<proteinExistence type="predicted"/>
<dbReference type="EMBL" id="BMBA01000001">
    <property type="protein sequence ID" value="GFZ29499.1"/>
    <property type="molecule type" value="Genomic_DNA"/>
</dbReference>